<gene>
    <name evidence="4" type="primary">Enoph1-001</name>
</gene>
<dbReference type="InterPro" id="IPR023214">
    <property type="entry name" value="HAD_sf"/>
</dbReference>
<dbReference type="EMBL" id="LR784872">
    <property type="protein sequence ID" value="CAB3242609.1"/>
    <property type="molecule type" value="mRNA"/>
</dbReference>
<dbReference type="CDD" id="cd01629">
    <property type="entry name" value="HAD_EP"/>
    <property type="match status" value="1"/>
</dbReference>
<dbReference type="InterPro" id="IPR023943">
    <property type="entry name" value="Enolase-ppase_E1"/>
</dbReference>
<dbReference type="NCBIfam" id="TIGR01691">
    <property type="entry name" value="enolase-ppase"/>
    <property type="match status" value="1"/>
</dbReference>
<keyword evidence="3" id="KW-0486">Methionine biosynthesis</keyword>
<dbReference type="SFLD" id="SFLDG01129">
    <property type="entry name" value="C1.5:_HAD__Beta-PGM__Phosphata"/>
    <property type="match status" value="1"/>
</dbReference>
<evidence type="ECO:0000256" key="3">
    <source>
        <dbReference type="ARBA" id="ARBA00023167"/>
    </source>
</evidence>
<proteinExistence type="evidence at transcript level"/>
<protein>
    <submittedName>
        <fullName evidence="4">Enolase-phosphatase E1-like</fullName>
    </submittedName>
</protein>
<dbReference type="SUPFAM" id="SSF56784">
    <property type="entry name" value="HAD-like"/>
    <property type="match status" value="1"/>
</dbReference>
<dbReference type="SFLD" id="SFLDF00044">
    <property type="entry name" value="enolase-phosphatase"/>
    <property type="match status" value="1"/>
</dbReference>
<keyword evidence="2" id="KW-0378">Hydrolase</keyword>
<evidence type="ECO:0000256" key="2">
    <source>
        <dbReference type="ARBA" id="ARBA00022801"/>
    </source>
</evidence>
<sequence length="266" mass="30182">MEIKMVEHNNKLSQLVRENMKVVLLDIEGTTTAITFVSETLFPYAKLHLKDYLQDNWHNDQVLNVVSELKIQSEVDKSKYGIEVPQIITTQTRSQKDNAINSVVEYVKWQMSLNQKTIALKKLQGYIWRDGYHNKEIVGHVYKDVKHVLEQLKKMGKRLCIYSSGSVEAQKLLFGHTCSGNMLSLFGGNYDTKFGDKRSASSYKKIAECIGCSLQEILFLTDIEEEAVAAIESGMHACIVVRPGNKLIDKIENYHNITSFTSLIGS</sequence>
<dbReference type="GO" id="GO:0000287">
    <property type="term" value="F:magnesium ion binding"/>
    <property type="evidence" value="ECO:0007669"/>
    <property type="project" value="InterPro"/>
</dbReference>
<dbReference type="PANTHER" id="PTHR20371:SF1">
    <property type="entry name" value="ENOLASE-PHOSPHATASE E1"/>
    <property type="match status" value="1"/>
</dbReference>
<organism evidence="4">
    <name type="scientific">Phallusia mammillata</name>
    <dbReference type="NCBI Taxonomy" id="59560"/>
    <lineage>
        <taxon>Eukaryota</taxon>
        <taxon>Metazoa</taxon>
        <taxon>Chordata</taxon>
        <taxon>Tunicata</taxon>
        <taxon>Ascidiacea</taxon>
        <taxon>Phlebobranchia</taxon>
        <taxon>Ascidiidae</taxon>
        <taxon>Phallusia</taxon>
    </lineage>
</organism>
<dbReference type="Gene3D" id="3.40.50.1000">
    <property type="entry name" value="HAD superfamily/HAD-like"/>
    <property type="match status" value="1"/>
</dbReference>
<keyword evidence="1" id="KW-0028">Amino-acid biosynthesis</keyword>
<dbReference type="SFLD" id="SFLDS00003">
    <property type="entry name" value="Haloacid_Dehalogenase"/>
    <property type="match status" value="1"/>
</dbReference>
<name>A0A6F9DBB1_9ASCI</name>
<dbReference type="Gene3D" id="1.10.720.60">
    <property type="match status" value="1"/>
</dbReference>
<dbReference type="InterPro" id="IPR036412">
    <property type="entry name" value="HAD-like_sf"/>
</dbReference>
<accession>A0A6F9DBB1</accession>
<dbReference type="AlphaFoldDB" id="A0A6F9DBB1"/>
<dbReference type="SFLD" id="SFLDG01133">
    <property type="entry name" value="C1.5.4:_Enolase-phosphatase_Li"/>
    <property type="match status" value="1"/>
</dbReference>
<evidence type="ECO:0000313" key="4">
    <source>
        <dbReference type="EMBL" id="CAB3242609.1"/>
    </source>
</evidence>
<dbReference type="GO" id="GO:0043874">
    <property type="term" value="F:acireductone synthase activity"/>
    <property type="evidence" value="ECO:0007669"/>
    <property type="project" value="InterPro"/>
</dbReference>
<reference evidence="4" key="1">
    <citation type="submission" date="2020-04" db="EMBL/GenBank/DDBJ databases">
        <authorList>
            <person name="Neveu A P."/>
        </authorList>
    </citation>
    <scope>NUCLEOTIDE SEQUENCE</scope>
    <source>
        <tissue evidence="4">Whole embryo</tissue>
    </source>
</reference>
<evidence type="ECO:0000256" key="1">
    <source>
        <dbReference type="ARBA" id="ARBA00022605"/>
    </source>
</evidence>
<dbReference type="GO" id="GO:0019509">
    <property type="term" value="P:L-methionine salvage from methylthioadenosine"/>
    <property type="evidence" value="ECO:0007669"/>
    <property type="project" value="InterPro"/>
</dbReference>
<dbReference type="Pfam" id="PF00702">
    <property type="entry name" value="Hydrolase"/>
    <property type="match status" value="1"/>
</dbReference>
<dbReference type="PANTHER" id="PTHR20371">
    <property type="entry name" value="ENOLASE-PHOSPHATASE E1"/>
    <property type="match status" value="1"/>
</dbReference>